<dbReference type="RefSeq" id="WP_020642925.1">
    <property type="nucleotide sequence ID" value="NZ_QHHU01000032.1"/>
</dbReference>
<evidence type="ECO:0000313" key="2">
    <source>
        <dbReference type="Proteomes" id="UP000286716"/>
    </source>
</evidence>
<accession>A0A428WFT8</accession>
<sequence length="345" mass="37144">MATSAASVSDAVGEVVGSAFSGLVIVDERCARAARAVKATYRSRLIVGKDTAAYMRYTATPSEPMYLPSILGGAAPSLATCMQDQLADGADFALTPTGRIRDLASLDAAVTQANALTIPGVVLATPVPTRLFTGSERVRAAAILERSRHPVALIVTGQFDPFAEAQVAEGLRVIASSAADVFLHRSDFAAFEALAHGGLGGSIGYLAGLRHTVTGRRPAKTRKEPPDRSPIVLLPEIDSFRHQAVFEPWFRNARPPICSRPGCCGRDLTTLTNKAADHAVANRHNLRAWLPLGAQLTTTPVADRRAWLHAYRQAVENAYADLRRRTRVRAITMDDSQRTWLKLGL</sequence>
<keyword evidence="2" id="KW-1185">Reference proteome</keyword>
<comment type="caution">
    <text evidence="1">The sequence shown here is derived from an EMBL/GenBank/DDBJ whole genome shotgun (WGS) entry which is preliminary data.</text>
</comment>
<protein>
    <submittedName>
        <fullName evidence="1">Uncharacterized protein</fullName>
    </submittedName>
</protein>
<dbReference type="Proteomes" id="UP000286716">
    <property type="component" value="Unassembled WGS sequence"/>
</dbReference>
<dbReference type="EMBL" id="QHHU01000032">
    <property type="protein sequence ID" value="RSM41906.1"/>
    <property type="molecule type" value="Genomic_DNA"/>
</dbReference>
<evidence type="ECO:0000313" key="1">
    <source>
        <dbReference type="EMBL" id="RSM41906.1"/>
    </source>
</evidence>
<dbReference type="AlphaFoldDB" id="A0A428WFT8"/>
<organism evidence="1 2">
    <name type="scientific">Amycolatopsis balhimycina DSM 5908</name>
    <dbReference type="NCBI Taxonomy" id="1081091"/>
    <lineage>
        <taxon>Bacteria</taxon>
        <taxon>Bacillati</taxon>
        <taxon>Actinomycetota</taxon>
        <taxon>Actinomycetes</taxon>
        <taxon>Pseudonocardiales</taxon>
        <taxon>Pseudonocardiaceae</taxon>
        <taxon>Amycolatopsis</taxon>
    </lineage>
</organism>
<gene>
    <name evidence="1" type="ORF">DMA12_23485</name>
</gene>
<name>A0A428WFT8_AMYBA</name>
<reference evidence="1 2" key="1">
    <citation type="submission" date="2018-05" db="EMBL/GenBank/DDBJ databases">
        <title>Evolution of GPA BGCs.</title>
        <authorList>
            <person name="Waglechner N."/>
            <person name="Wright G.D."/>
        </authorList>
    </citation>
    <scope>NUCLEOTIDE SEQUENCE [LARGE SCALE GENOMIC DNA]</scope>
    <source>
        <strain evidence="1 2">DSM 5908</strain>
    </source>
</reference>
<proteinExistence type="predicted"/>